<evidence type="ECO:0000313" key="3">
    <source>
        <dbReference type="Proteomes" id="UP001631957"/>
    </source>
</evidence>
<comment type="caution">
    <text evidence="2">The sequence shown here is derived from an EMBL/GenBank/DDBJ whole genome shotgun (WGS) entry which is preliminary data.</text>
</comment>
<dbReference type="InterPro" id="IPR006905">
    <property type="entry name" value="Flavin_halogenase"/>
</dbReference>
<dbReference type="PRINTS" id="PR00420">
    <property type="entry name" value="RNGMNOXGNASE"/>
</dbReference>
<reference evidence="2 3" key="1">
    <citation type="submission" date="2024-12" db="EMBL/GenBank/DDBJ databases">
        <title>Forecasting of Potato common scab and diversities of Pathogenic streptomyces spp. in china.</title>
        <authorList>
            <person name="Handique U."/>
            <person name="Wu J."/>
        </authorList>
    </citation>
    <scope>NUCLEOTIDE SEQUENCE [LARGE SCALE GENOMIC DNA]</scope>
    <source>
        <strain evidence="2 3">ZRIMU1530</strain>
    </source>
</reference>
<organism evidence="2 3">
    <name type="scientific">Streptomyces niveiscabiei</name>
    <dbReference type="NCBI Taxonomy" id="164115"/>
    <lineage>
        <taxon>Bacteria</taxon>
        <taxon>Bacillati</taxon>
        <taxon>Actinomycetota</taxon>
        <taxon>Actinomycetes</taxon>
        <taxon>Kitasatosporales</taxon>
        <taxon>Streptomycetaceae</taxon>
        <taxon>Streptomyces</taxon>
    </lineage>
</organism>
<keyword evidence="2" id="KW-0560">Oxidoreductase</keyword>
<sequence>MTDESYDVIVVGGGPAGSATAALLAKEGRSVLVLEREKFPRYHIGESLIPGMWPTLDRLGLREKLAGLSFVRKYGGNLVWGRDLPMWSFSFADGGPYPYAYQVRRADFDALLLGHARELGARVLEEATVKEPLFDGDRMTGVRYQLRGADPVEARARYVVDASGQQRWLGRHFDMVQWHEDLRNIAVWAYYQGCGRYDGEQSGNILIEYRPGGWLWFIPLSDGTTSIGYVTPVALLGESKLAPEALFAQQTEGSREVRRMMEGAHRVSGFRTIRDWSYNCGSFQGPGWLAVGDAAAFVDPLLSTGVTLALRGGATAATAITRMLDDPASAEETGRRYEESYRRFLTGILDFVRVFYDQRKSRAEYYDDAQKILDRGGGLPANVDFVTLVSGLSDGGDFFETPPEDQWRLLEKLRERVGAPPVVVEPGS</sequence>
<dbReference type="Pfam" id="PF04820">
    <property type="entry name" value="Trp_halogenase"/>
    <property type="match status" value="2"/>
</dbReference>
<protein>
    <submittedName>
        <fullName evidence="2">NAD(P)/FAD-dependent oxidoreductase</fullName>
        <ecNumber evidence="2">1.-.-.-</ecNumber>
    </submittedName>
</protein>
<dbReference type="EC" id="1.-.-.-" evidence="2"/>
<dbReference type="GO" id="GO:0016491">
    <property type="term" value="F:oxidoreductase activity"/>
    <property type="evidence" value="ECO:0007669"/>
    <property type="project" value="UniProtKB-KW"/>
</dbReference>
<dbReference type="Gene3D" id="3.30.9.100">
    <property type="match status" value="1"/>
</dbReference>
<evidence type="ECO:0000313" key="2">
    <source>
        <dbReference type="EMBL" id="MFM9607283.1"/>
    </source>
</evidence>
<dbReference type="InterPro" id="IPR050816">
    <property type="entry name" value="Flavin-dep_Halogenase_NPB"/>
</dbReference>
<dbReference type="Proteomes" id="UP001631957">
    <property type="component" value="Unassembled WGS sequence"/>
</dbReference>
<comment type="similarity">
    <text evidence="1">Belongs to the flavin-dependent halogenase family. Bacterial tryptophan halogenase subfamily.</text>
</comment>
<dbReference type="EMBL" id="JBJVNI010000001">
    <property type="protein sequence ID" value="MFM9607283.1"/>
    <property type="molecule type" value="Genomic_DNA"/>
</dbReference>
<gene>
    <name evidence="2" type="ORF">ACKI18_01000</name>
</gene>
<dbReference type="InterPro" id="IPR036188">
    <property type="entry name" value="FAD/NAD-bd_sf"/>
</dbReference>
<dbReference type="PANTHER" id="PTHR43747:SF1">
    <property type="entry name" value="SLR1998 PROTEIN"/>
    <property type="match status" value="1"/>
</dbReference>
<dbReference type="SUPFAM" id="SSF51905">
    <property type="entry name" value="FAD/NAD(P)-binding domain"/>
    <property type="match status" value="1"/>
</dbReference>
<proteinExistence type="inferred from homology"/>
<dbReference type="PANTHER" id="PTHR43747">
    <property type="entry name" value="FAD-BINDING PROTEIN"/>
    <property type="match status" value="1"/>
</dbReference>
<accession>A0ABW9HK42</accession>
<keyword evidence="3" id="KW-1185">Reference proteome</keyword>
<name>A0ABW9HK42_9ACTN</name>
<dbReference type="Gene3D" id="3.50.50.60">
    <property type="entry name" value="FAD/NAD(P)-binding domain"/>
    <property type="match status" value="1"/>
</dbReference>
<evidence type="ECO:0000256" key="1">
    <source>
        <dbReference type="ARBA" id="ARBA00038396"/>
    </source>
</evidence>
<dbReference type="RefSeq" id="WP_409120073.1">
    <property type="nucleotide sequence ID" value="NZ_JBJVNI010000001.1"/>
</dbReference>